<reference evidence="1" key="1">
    <citation type="submission" date="2018-05" db="EMBL/GenBank/DDBJ databases">
        <authorList>
            <person name="Lanie J.A."/>
            <person name="Ng W.-L."/>
            <person name="Kazmierczak K.M."/>
            <person name="Andrzejewski T.M."/>
            <person name="Davidsen T.M."/>
            <person name="Wayne K.J."/>
            <person name="Tettelin H."/>
            <person name="Glass J.I."/>
            <person name="Rusch D."/>
            <person name="Podicherti R."/>
            <person name="Tsui H.-C.T."/>
            <person name="Winkler M.E."/>
        </authorList>
    </citation>
    <scope>NUCLEOTIDE SEQUENCE</scope>
</reference>
<dbReference type="AlphaFoldDB" id="A0A383BY43"/>
<feature type="non-terminal residue" evidence="1">
    <location>
        <position position="1"/>
    </location>
</feature>
<name>A0A383BY43_9ZZZZ</name>
<gene>
    <name evidence="1" type="ORF">METZ01_LOCUS477593</name>
</gene>
<evidence type="ECO:0000313" key="1">
    <source>
        <dbReference type="EMBL" id="SVE24739.1"/>
    </source>
</evidence>
<accession>A0A383BY43</accession>
<organism evidence="1">
    <name type="scientific">marine metagenome</name>
    <dbReference type="NCBI Taxonomy" id="408172"/>
    <lineage>
        <taxon>unclassified sequences</taxon>
        <taxon>metagenomes</taxon>
        <taxon>ecological metagenomes</taxon>
    </lineage>
</organism>
<dbReference type="EMBL" id="UINC01204144">
    <property type="protein sequence ID" value="SVE24739.1"/>
    <property type="molecule type" value="Genomic_DNA"/>
</dbReference>
<proteinExistence type="predicted"/>
<sequence>AEVDQKEAVKSSSEFFEKGPYREIWQRWWQNTVIETVHDNHEHLYSKIENAVRGAVLEERELRKQQPDSLLEDSNEYKEFIARQMDHLLFEAGGEIEEEV</sequence>
<protein>
    <submittedName>
        <fullName evidence="1">Uncharacterized protein</fullName>
    </submittedName>
</protein>